<evidence type="ECO:0000313" key="3">
    <source>
        <dbReference type="EMBL" id="AXF54447.1"/>
    </source>
</evidence>
<evidence type="ECO:0000313" key="2">
    <source>
        <dbReference type="EMBL" id="AXF54446.1"/>
    </source>
</evidence>
<dbReference type="EMBL" id="MH258827">
    <property type="protein sequence ID" value="AXF54449.1"/>
    <property type="molecule type" value="mRNA"/>
</dbReference>
<evidence type="ECO:0000313" key="5">
    <source>
        <dbReference type="EMBL" id="AXF54449.1"/>
    </source>
</evidence>
<keyword evidence="6" id="KW-0946">Virion</keyword>
<dbReference type="EMBL" id="MH258826">
    <property type="protein sequence ID" value="AXF54448.1"/>
    <property type="molecule type" value="mRNA"/>
</dbReference>
<dbReference type="EMBL" id="MH258825">
    <property type="protein sequence ID" value="AXF54447.1"/>
    <property type="molecule type" value="mRNA"/>
</dbReference>
<sequence length="29" mass="3427">MDADKIVFKVNNQVVSLKPEIIVDQYEYK</sequence>
<organism evidence="6">
    <name type="scientific">Rabies virus</name>
    <name type="common">RABV</name>
    <name type="synonym">Lyssavirus rabies</name>
    <dbReference type="NCBI Taxonomy" id="11292"/>
    <lineage>
        <taxon>Viruses</taxon>
        <taxon>Riboviria</taxon>
        <taxon>Orthornavirae</taxon>
        <taxon>Negarnaviricota</taxon>
        <taxon>Haploviricotina</taxon>
        <taxon>Monjiviricetes</taxon>
        <taxon>Mononegavirales</taxon>
        <taxon>Rhabdoviridae</taxon>
        <taxon>Alpharhabdovirinae</taxon>
        <taxon>Lyssavirus</taxon>
    </lineage>
</organism>
<evidence type="ECO:0000313" key="4">
    <source>
        <dbReference type="EMBL" id="AXF54448.1"/>
    </source>
</evidence>
<proteinExistence type="evidence at transcript level"/>
<keyword evidence="6" id="KW-0543">Viral nucleoprotein</keyword>
<protein>
    <submittedName>
        <fullName evidence="6">Nucleoprotein</fullName>
    </submittedName>
</protein>
<gene>
    <name evidence="6" type="primary">N</name>
</gene>
<accession>A0A345BU19</accession>
<dbReference type="EMBL" id="MH258823">
    <property type="protein sequence ID" value="AXF54445.1"/>
    <property type="molecule type" value="mRNA"/>
</dbReference>
<dbReference type="EMBL" id="MH258828">
    <property type="protein sequence ID" value="AXF54450.1"/>
    <property type="molecule type" value="mRNA"/>
</dbReference>
<evidence type="ECO:0000313" key="6">
    <source>
        <dbReference type="EMBL" id="AXF54450.1"/>
    </source>
</evidence>
<reference evidence="6" key="1">
    <citation type="submission" date="2018-04" db="EMBL/GenBank/DDBJ databases">
        <title>Continued circulation and evolution of the ancient subcontinent lineage despite predominance of the recent arctic-like lineage rabies viruses (RABV) in India.</title>
        <authorList>
            <person name="Deventhiran J."/>
            <person name="Kanagaraj V."/>
            <person name="Kathaperumal K."/>
            <person name="Nissly R.H."/>
            <person name="Manjari Kasibhatla S."/>
            <person name="Kale M.M."/>
            <person name="Kulkarni-Kale U."/>
            <person name="Kuchipudi S.V."/>
        </authorList>
    </citation>
    <scope>NUCLEOTIDE SEQUENCE</scope>
    <source>
        <strain evidence="1">India/cattle/MVC-49/2014</strain>
        <strain evidence="6">India/dog/MVC-48/2014</strain>
        <strain evidence="2">India/dog/MVC-50/2014</strain>
        <strain evidence="5">India/dog/MVC-51/2014</strain>
        <strain evidence="3">India/dog/MVC-54/2014</strain>
        <strain evidence="4">India/dog/MVC-55/2014</strain>
    </source>
</reference>
<name>A0A345BU19_RABV</name>
<dbReference type="GO" id="GO:0019013">
    <property type="term" value="C:viral nucleocapsid"/>
    <property type="evidence" value="ECO:0007669"/>
    <property type="project" value="UniProtKB-KW"/>
</dbReference>
<evidence type="ECO:0000313" key="1">
    <source>
        <dbReference type="EMBL" id="AXF54445.1"/>
    </source>
</evidence>
<dbReference type="EMBL" id="MH258824">
    <property type="protein sequence ID" value="AXF54446.1"/>
    <property type="molecule type" value="mRNA"/>
</dbReference>